<dbReference type="InterPro" id="IPR014710">
    <property type="entry name" value="RmlC-like_jellyroll"/>
</dbReference>
<dbReference type="HOGENOM" id="CLU_123338_0_0_6"/>
<name>I1YLH5_METFJ</name>
<dbReference type="SUPFAM" id="SSF51182">
    <property type="entry name" value="RmlC-like cupins"/>
    <property type="match status" value="1"/>
</dbReference>
<proteinExistence type="predicted"/>
<dbReference type="eggNOG" id="COG1917">
    <property type="taxonomic scope" value="Bacteria"/>
</dbReference>
<accession>I1YLH5</accession>
<dbReference type="OrthoDB" id="7843074at2"/>
<dbReference type="RefSeq" id="WP_014705186.1">
    <property type="nucleotide sequence ID" value="NC_017856.1"/>
</dbReference>
<sequence length="150" mass="17535">MTTYEFDYYAVNWQQLTDFNNFYYYIFDVDETHQLVDVIFHFLPHTPIVLHRHCAINHTFVIHGEHRIYYPNGELKEIRPTGSYTISQPDDSPHRECGGDDGTIVLFNIRGTRGVMYEIMDDDGTVIAEFDMAAFKELFKLQEIGTVLTD</sequence>
<organism evidence="1 2">
    <name type="scientific">Methylophaga frappieri (strain ATCC BAA-2434 / DSM 25690 / JAM7)</name>
    <dbReference type="NCBI Taxonomy" id="754477"/>
    <lineage>
        <taxon>Bacteria</taxon>
        <taxon>Pseudomonadati</taxon>
        <taxon>Pseudomonadota</taxon>
        <taxon>Gammaproteobacteria</taxon>
        <taxon>Thiotrichales</taxon>
        <taxon>Piscirickettsiaceae</taxon>
        <taxon>Methylophaga</taxon>
    </lineage>
</organism>
<keyword evidence="2" id="KW-1185">Reference proteome</keyword>
<protein>
    <recommendedName>
        <fullName evidence="3">ChrR-like cupin domain-containing protein</fullName>
    </recommendedName>
</protein>
<dbReference type="AlphaFoldDB" id="I1YLH5"/>
<evidence type="ECO:0000313" key="1">
    <source>
        <dbReference type="EMBL" id="AFJ03768.1"/>
    </source>
</evidence>
<dbReference type="STRING" id="754477.Q7C_2647"/>
<evidence type="ECO:0000313" key="2">
    <source>
        <dbReference type="Proteomes" id="UP000009145"/>
    </source>
</evidence>
<dbReference type="Proteomes" id="UP000009145">
    <property type="component" value="Chromosome"/>
</dbReference>
<evidence type="ECO:0008006" key="3">
    <source>
        <dbReference type="Google" id="ProtNLM"/>
    </source>
</evidence>
<dbReference type="PATRIC" id="fig|754477.3.peg.2603"/>
<dbReference type="KEGG" id="mec:Q7C_2647"/>
<gene>
    <name evidence="1" type="ordered locus">Q7C_2647</name>
</gene>
<dbReference type="InterPro" id="IPR011051">
    <property type="entry name" value="RmlC_Cupin_sf"/>
</dbReference>
<dbReference type="EMBL" id="CP003380">
    <property type="protein sequence ID" value="AFJ03768.1"/>
    <property type="molecule type" value="Genomic_DNA"/>
</dbReference>
<reference evidence="1 2" key="1">
    <citation type="journal article" date="2012" name="J. Bacteriol.">
        <title>Complete genome sequences of Methylophaga sp. strain JAM1 and Methylophaga sp. strain JAM7.</title>
        <authorList>
            <person name="Villeneuve C."/>
            <person name="Martineau C."/>
            <person name="Mauffrey F."/>
            <person name="Villemur R."/>
        </authorList>
    </citation>
    <scope>NUCLEOTIDE SEQUENCE [LARGE SCALE GENOMIC DNA]</scope>
    <source>
        <strain evidence="1 2">JAM7</strain>
    </source>
</reference>
<dbReference type="Gene3D" id="2.60.120.10">
    <property type="entry name" value="Jelly Rolls"/>
    <property type="match status" value="1"/>
</dbReference>